<organism evidence="1 2">
    <name type="scientific">Nocardia cyriacigeorgica</name>
    <dbReference type="NCBI Taxonomy" id="135487"/>
    <lineage>
        <taxon>Bacteria</taxon>
        <taxon>Bacillati</taxon>
        <taxon>Actinomycetota</taxon>
        <taxon>Actinomycetes</taxon>
        <taxon>Mycobacteriales</taxon>
        <taxon>Nocardiaceae</taxon>
        <taxon>Nocardia</taxon>
    </lineage>
</organism>
<proteinExistence type="predicted"/>
<evidence type="ECO:0000313" key="1">
    <source>
        <dbReference type="EMBL" id="TLG01762.1"/>
    </source>
</evidence>
<comment type="caution">
    <text evidence="1">The sequence shown here is derived from an EMBL/GenBank/DDBJ whole genome shotgun (WGS) entry which is preliminary data.</text>
</comment>
<protein>
    <submittedName>
        <fullName evidence="1">Uncharacterized protein</fullName>
    </submittedName>
</protein>
<name>A0A5R8P922_9NOCA</name>
<accession>A0A5R8P922</accession>
<dbReference type="EMBL" id="VBUU01000029">
    <property type="protein sequence ID" value="TLG01762.1"/>
    <property type="molecule type" value="Genomic_DNA"/>
</dbReference>
<dbReference type="RefSeq" id="WP_138457961.1">
    <property type="nucleotide sequence ID" value="NZ_VBUU01000029.1"/>
</dbReference>
<reference evidence="1 2" key="1">
    <citation type="submission" date="2019-05" db="EMBL/GenBank/DDBJ databases">
        <title>Genomes sequences of two Nocardia cyriacigeorgica environmental isolates, type strains Nocardia asteroides ATCC 19247 and Nocardia cyriacigeorgica DSM 44484.</title>
        <authorList>
            <person name="Vautrin F."/>
            <person name="Bergeron E."/>
            <person name="Dubost A."/>
            <person name="Abrouk D."/>
            <person name="Rodriguez Nava V."/>
            <person name="Pujic P."/>
        </authorList>
    </citation>
    <scope>NUCLEOTIDE SEQUENCE [LARGE SCALE GENOMIC DNA]</scope>
    <source>
        <strain evidence="1 2">EML 1456</strain>
    </source>
</reference>
<evidence type="ECO:0000313" key="2">
    <source>
        <dbReference type="Proteomes" id="UP000308349"/>
    </source>
</evidence>
<dbReference type="AlphaFoldDB" id="A0A5R8P922"/>
<sequence>MYAPTAEPREQWMTTGADCHHSDVVFPMTHALFVISPHSGHVPDHPRCHAVLAELDSLAATADPLPAVPLTTGGADVSSGLIGHNTLPGPIR</sequence>
<dbReference type="Proteomes" id="UP000308349">
    <property type="component" value="Unassembled WGS sequence"/>
</dbReference>
<gene>
    <name evidence="1" type="ORF">FEK35_23155</name>
</gene>